<dbReference type="RefSeq" id="WP_175559324.1">
    <property type="nucleotide sequence ID" value="NZ_FNFL01000003.1"/>
</dbReference>
<dbReference type="AlphaFoldDB" id="A0A1G9A0A6"/>
<dbReference type="Pfam" id="PF13076">
    <property type="entry name" value="Fur_reg_FbpA"/>
    <property type="match status" value="1"/>
</dbReference>
<reference evidence="1 2" key="1">
    <citation type="submission" date="2016-10" db="EMBL/GenBank/DDBJ databases">
        <authorList>
            <person name="de Groot N.N."/>
        </authorList>
    </citation>
    <scope>NUCLEOTIDE SEQUENCE [LARGE SCALE GENOMIC DNA]</scope>
    <source>
        <strain evidence="1 2">CGMCC 1.6502</strain>
    </source>
</reference>
<sequence length="56" mass="6679">MSYLREAVDKQRSILIHKLIHAGVYHQTDPTIYHKTMTELVYEYERSVINKNHHAV</sequence>
<organism evidence="1 2">
    <name type="scientific">Sediminibacillus albus</name>
    <dbReference type="NCBI Taxonomy" id="407036"/>
    <lineage>
        <taxon>Bacteria</taxon>
        <taxon>Bacillati</taxon>
        <taxon>Bacillota</taxon>
        <taxon>Bacilli</taxon>
        <taxon>Bacillales</taxon>
        <taxon>Bacillaceae</taxon>
        <taxon>Sediminibacillus</taxon>
    </lineage>
</organism>
<dbReference type="EMBL" id="FNFL01000003">
    <property type="protein sequence ID" value="SDK20304.1"/>
    <property type="molecule type" value="Genomic_DNA"/>
</dbReference>
<proteinExistence type="predicted"/>
<dbReference type="InterPro" id="IPR025072">
    <property type="entry name" value="Fur_reg_FbpA"/>
</dbReference>
<gene>
    <name evidence="1" type="ORF">SAMN05216243_2306</name>
</gene>
<accession>A0A1G9A0A6</accession>
<keyword evidence="2" id="KW-1185">Reference proteome</keyword>
<evidence type="ECO:0000313" key="2">
    <source>
        <dbReference type="Proteomes" id="UP000198694"/>
    </source>
</evidence>
<evidence type="ECO:0000313" key="1">
    <source>
        <dbReference type="EMBL" id="SDK20304.1"/>
    </source>
</evidence>
<dbReference type="Proteomes" id="UP000198694">
    <property type="component" value="Unassembled WGS sequence"/>
</dbReference>
<protein>
    <submittedName>
        <fullName evidence="1">Fur-regulated basic protein A</fullName>
    </submittedName>
</protein>
<name>A0A1G9A0A6_9BACI</name>